<dbReference type="Gene3D" id="3.40.630.30">
    <property type="match status" value="1"/>
</dbReference>
<dbReference type="Proteomes" id="UP000278587">
    <property type="component" value="Unassembled WGS sequence"/>
</dbReference>
<dbReference type="SUPFAM" id="SSF55729">
    <property type="entry name" value="Acyl-CoA N-acyltransferases (Nat)"/>
    <property type="match status" value="1"/>
</dbReference>
<dbReference type="CDD" id="cd04301">
    <property type="entry name" value="NAT_SF"/>
    <property type="match status" value="1"/>
</dbReference>
<reference evidence="1 2" key="1">
    <citation type="submission" date="2018-08" db="EMBL/GenBank/DDBJ databases">
        <title>Recombination of ecologically and evolutionarily significant loci maintains genetic cohesion in the Pseudomonas syringae species complex.</title>
        <authorList>
            <person name="Dillon M."/>
            <person name="Thakur S."/>
            <person name="Almeida R.N.D."/>
            <person name="Weir B.S."/>
            <person name="Guttman D.S."/>
        </authorList>
    </citation>
    <scope>NUCLEOTIDE SEQUENCE [LARGE SCALE GENOMIC DNA]</scope>
    <source>
        <strain evidence="1 2">ICMP 4086</strain>
    </source>
</reference>
<dbReference type="InterPro" id="IPR000182">
    <property type="entry name" value="GNAT_dom"/>
</dbReference>
<evidence type="ECO:0000313" key="1">
    <source>
        <dbReference type="EMBL" id="RMM04592.1"/>
    </source>
</evidence>
<proteinExistence type="predicted"/>
<accession>A0A0P9K473</accession>
<keyword evidence="1" id="KW-0808">Transferase</keyword>
<dbReference type="InterPro" id="IPR016181">
    <property type="entry name" value="Acyl_CoA_acyltransferase"/>
</dbReference>
<dbReference type="OrthoDB" id="2380306at2"/>
<name>A0A0P9K473_9PSED</name>
<sequence length="147" mass="16265">MATLRPYTLTDRNVCLDIFDSNVPHYFDPAEREQFASFLMAPLGHYFVVERGGAVVACGGYLVLSDPSVAELTWGMVHNELHGSGLGRFLTQARLDLMRVLPRVTHAFINTSQHVQDFYSNLGFVVGAVELNGHGPGIDSVRMERAL</sequence>
<evidence type="ECO:0000313" key="2">
    <source>
        <dbReference type="Proteomes" id="UP000278587"/>
    </source>
</evidence>
<dbReference type="AlphaFoldDB" id="A0A0P9K473"/>
<organism evidence="1 2">
    <name type="scientific">Pseudomonas caricapapayae</name>
    <dbReference type="NCBI Taxonomy" id="46678"/>
    <lineage>
        <taxon>Bacteria</taxon>
        <taxon>Pseudomonadati</taxon>
        <taxon>Pseudomonadota</taxon>
        <taxon>Gammaproteobacteria</taxon>
        <taxon>Pseudomonadales</taxon>
        <taxon>Pseudomonadaceae</taxon>
        <taxon>Pseudomonas</taxon>
    </lineage>
</organism>
<protein>
    <submittedName>
        <fullName evidence="1">Acetyltransferase</fullName>
    </submittedName>
</protein>
<dbReference type="GO" id="GO:0016747">
    <property type="term" value="F:acyltransferase activity, transferring groups other than amino-acyl groups"/>
    <property type="evidence" value="ECO:0007669"/>
    <property type="project" value="InterPro"/>
</dbReference>
<dbReference type="Pfam" id="PF00583">
    <property type="entry name" value="Acetyltransf_1"/>
    <property type="match status" value="1"/>
</dbReference>
<dbReference type="PROSITE" id="PS51186">
    <property type="entry name" value="GNAT"/>
    <property type="match status" value="1"/>
</dbReference>
<dbReference type="EMBL" id="RBOC01000179">
    <property type="protein sequence ID" value="RMM04592.1"/>
    <property type="molecule type" value="Genomic_DNA"/>
</dbReference>
<comment type="caution">
    <text evidence="1">The sequence shown here is derived from an EMBL/GenBank/DDBJ whole genome shotgun (WGS) entry which is preliminary data.</text>
</comment>
<gene>
    <name evidence="1" type="ORF">ALQ84_02170</name>
</gene>
<dbReference type="RefSeq" id="WP_055010597.1">
    <property type="nucleotide sequence ID" value="NZ_LJPW01000150.1"/>
</dbReference>